<reference evidence="1 2" key="1">
    <citation type="submission" date="2019-06" db="EMBL/GenBank/DDBJ databases">
        <title>An operon consisting of a P-type ATPase gene and a transcriptional regular gene given the different cadmium resistance in Bacillus vietamensis 151-6 and Bacillus marisflavi 151-25.</title>
        <authorList>
            <person name="Yu X."/>
        </authorList>
    </citation>
    <scope>NUCLEOTIDE SEQUENCE [LARGE SCALE GENOMIC DNA]</scope>
    <source>
        <strain evidence="1 2">151-6</strain>
    </source>
</reference>
<organism evidence="1 2">
    <name type="scientific">Rossellomorea vietnamensis</name>
    <dbReference type="NCBI Taxonomy" id="218284"/>
    <lineage>
        <taxon>Bacteria</taxon>
        <taxon>Bacillati</taxon>
        <taxon>Bacillota</taxon>
        <taxon>Bacilli</taxon>
        <taxon>Bacillales</taxon>
        <taxon>Bacillaceae</taxon>
        <taxon>Rossellomorea</taxon>
    </lineage>
</organism>
<sequence length="314" mass="36591">MGIKMKEAFHTVLNKKITIDEARENERLRKPLECISDNCNSKISFVRDFSRQRGEITSVIPAHFKLSKGEESHNENCKFNTSGLLKTYARESDGLLESLENQKFQFRLNLLTNSLKSNSKKENMSLNEKDLVSPSRKSVRYESSGKIDPYLSTIKRILRLKQEVEEDEELRKMIKIDLSGKKIPWYRFYFESNRWYECFRYLNKLNFQNTHPICIEGSIRRINPPKDNFNFYSILLIGKAKRGDGVELDRVPSISVVIKNNELSRVIQKQCEGGKKNISLCSFVTTVGEKNYNSKVIYLNMNSTIFNSKQIHVY</sequence>
<evidence type="ECO:0000313" key="1">
    <source>
        <dbReference type="EMBL" id="QHE60388.1"/>
    </source>
</evidence>
<dbReference type="RefSeq" id="WP_159361365.1">
    <property type="nucleotide sequence ID" value="NZ_CP047394.1"/>
</dbReference>
<proteinExistence type="predicted"/>
<accession>A0A6I6UEJ0</accession>
<gene>
    <name evidence="1" type="ORF">FHE72_04535</name>
</gene>
<dbReference type="AlphaFoldDB" id="A0A6I6UEJ0"/>
<name>A0A6I6UEJ0_9BACI</name>
<dbReference type="Proteomes" id="UP000465062">
    <property type="component" value="Chromosome"/>
</dbReference>
<dbReference type="EMBL" id="CP047394">
    <property type="protein sequence ID" value="QHE60388.1"/>
    <property type="molecule type" value="Genomic_DNA"/>
</dbReference>
<evidence type="ECO:0000313" key="2">
    <source>
        <dbReference type="Proteomes" id="UP000465062"/>
    </source>
</evidence>
<dbReference type="KEGG" id="bvq:FHE72_04535"/>
<protein>
    <submittedName>
        <fullName evidence="1">Uncharacterized protein</fullName>
    </submittedName>
</protein>